<dbReference type="PANTHER" id="PTHR11487">
    <property type="entry name" value="THIOESTERASE"/>
    <property type="match status" value="1"/>
</dbReference>
<dbReference type="PANTHER" id="PTHR11487:SF0">
    <property type="entry name" value="S-ACYL FATTY ACID SYNTHASE THIOESTERASE, MEDIUM CHAIN"/>
    <property type="match status" value="1"/>
</dbReference>
<dbReference type="Proteomes" id="UP000595703">
    <property type="component" value="Chromosome"/>
</dbReference>
<dbReference type="SUPFAM" id="SSF53474">
    <property type="entry name" value="alpha/beta-Hydrolases"/>
    <property type="match status" value="1"/>
</dbReference>
<protein>
    <submittedName>
        <fullName evidence="5">Putative thioesterase</fullName>
    </submittedName>
</protein>
<feature type="compositionally biased region" description="Basic and acidic residues" evidence="3">
    <location>
        <begin position="133"/>
        <end position="150"/>
    </location>
</feature>
<keyword evidence="2" id="KW-0378">Hydrolase</keyword>
<gene>
    <name evidence="5" type="ORF">RVR_10181</name>
</gene>
<dbReference type="GO" id="GO:0008610">
    <property type="term" value="P:lipid biosynthetic process"/>
    <property type="evidence" value="ECO:0007669"/>
    <property type="project" value="TreeGrafter"/>
</dbReference>
<dbReference type="Pfam" id="PF00975">
    <property type="entry name" value="Thioesterase"/>
    <property type="match status" value="1"/>
</dbReference>
<dbReference type="KEGG" id="arev:RVR_10181"/>
<dbReference type="EMBL" id="AP018365">
    <property type="protein sequence ID" value="BBB02300.1"/>
    <property type="molecule type" value="Genomic_DNA"/>
</dbReference>
<name>A0A7U3V0W2_9ACTN</name>
<organism evidence="5 6">
    <name type="scientific">Actinacidiphila reveromycinica</name>
    <dbReference type="NCBI Taxonomy" id="659352"/>
    <lineage>
        <taxon>Bacteria</taxon>
        <taxon>Bacillati</taxon>
        <taxon>Actinomycetota</taxon>
        <taxon>Actinomycetes</taxon>
        <taxon>Kitasatosporales</taxon>
        <taxon>Streptomycetaceae</taxon>
        <taxon>Actinacidiphila</taxon>
    </lineage>
</organism>
<evidence type="ECO:0000313" key="5">
    <source>
        <dbReference type="EMBL" id="BBB02300.1"/>
    </source>
</evidence>
<dbReference type="InterPro" id="IPR029058">
    <property type="entry name" value="AB_hydrolase_fold"/>
</dbReference>
<sequence length="274" mass="29864">MRAADATRTPWLRTFRPLGAEAPTLVLFPHAGGSAGFYRGLADRFGSDVDVRAVQYPGREARAGEELVDDMEVLADRAAEALLPLAGRRLAILGHSMGALVAYEVTRRLEAEGVPVERLFASARHPPHLPGPGDDHPHGPDDDHRHSADDDHRLRHLLDDDAFAEMLRDTGGTPATLLDEPEMRDYLLPIVRNDYRLVETYEPSDGPALRTGVVSIAAEGDGTVTAAQVEGWRRTTAGSFEHLTFPGGHFYLLERPDALASAVLTRLGWDAAAR</sequence>
<feature type="domain" description="Thioesterase TesA-like" evidence="4">
    <location>
        <begin position="26"/>
        <end position="267"/>
    </location>
</feature>
<proteinExistence type="inferred from homology"/>
<reference evidence="5 6" key="4">
    <citation type="journal article" date="2020" name="Sci. Rep.">
        <title>beta-carboline chemical signals induce reveromycin production through a LuxR family regulator in Streptomyces sp. SN-593.</title>
        <authorList>
            <person name="Panthee S."/>
            <person name="Kito N."/>
            <person name="Hayashi T."/>
            <person name="Shimizu T."/>
            <person name="Ishikawa J."/>
            <person name="Hamamoto H."/>
            <person name="Osada H."/>
            <person name="Takahashi S."/>
        </authorList>
    </citation>
    <scope>NUCLEOTIDE SEQUENCE [LARGE SCALE GENOMIC DNA]</scope>
    <source>
        <strain evidence="5 6">SN-593</strain>
    </source>
</reference>
<feature type="region of interest" description="Disordered" evidence="3">
    <location>
        <begin position="123"/>
        <end position="150"/>
    </location>
</feature>
<dbReference type="RefSeq" id="WP_202238244.1">
    <property type="nucleotide sequence ID" value="NZ_AP018365.1"/>
</dbReference>
<evidence type="ECO:0000259" key="4">
    <source>
        <dbReference type="SMART" id="SM00824"/>
    </source>
</evidence>
<reference evidence="5 6" key="2">
    <citation type="journal article" date="2011" name="J. Antibiot.">
        <title>Furaquinocins I and J: novel polyketide isoprenoid hybrid compounds from Streptomyces reveromyceticus SN-593.</title>
        <authorList>
            <person name="Panthee S."/>
            <person name="Takahashi S."/>
            <person name="Takagi H."/>
            <person name="Nogawa T."/>
            <person name="Oowada E."/>
            <person name="Uramoto M."/>
            <person name="Osada H."/>
        </authorList>
    </citation>
    <scope>NUCLEOTIDE SEQUENCE [LARGE SCALE GENOMIC DNA]</scope>
    <source>
        <strain evidence="5 6">SN-593</strain>
    </source>
</reference>
<dbReference type="InterPro" id="IPR001031">
    <property type="entry name" value="Thioesterase"/>
</dbReference>
<evidence type="ECO:0000256" key="2">
    <source>
        <dbReference type="ARBA" id="ARBA00022801"/>
    </source>
</evidence>
<dbReference type="GO" id="GO:0016787">
    <property type="term" value="F:hydrolase activity"/>
    <property type="evidence" value="ECO:0007669"/>
    <property type="project" value="UniProtKB-KW"/>
</dbReference>
<reference evidence="5 6" key="3">
    <citation type="journal article" date="2011" name="Nat. Chem. Biol.">
        <title>Reveromycin A biosynthesis uses RevG and RevJ for stereospecific spiroacetal formation.</title>
        <authorList>
            <person name="Takahashi S."/>
            <person name="Toyoda A."/>
            <person name="Sekiyama Y."/>
            <person name="Takagi H."/>
            <person name="Nogawa T."/>
            <person name="Uramoto M."/>
            <person name="Suzuki R."/>
            <person name="Koshino H."/>
            <person name="Kumano T."/>
            <person name="Panthee S."/>
            <person name="Dairi T."/>
            <person name="Ishikawa J."/>
            <person name="Ikeda H."/>
            <person name="Sakaki Y."/>
            <person name="Osada H."/>
        </authorList>
    </citation>
    <scope>NUCLEOTIDE SEQUENCE [LARGE SCALE GENOMIC DNA]</scope>
    <source>
        <strain evidence="5 6">SN-593</strain>
    </source>
</reference>
<dbReference type="Gene3D" id="3.40.50.1820">
    <property type="entry name" value="alpha/beta hydrolase"/>
    <property type="match status" value="1"/>
</dbReference>
<evidence type="ECO:0000256" key="3">
    <source>
        <dbReference type="SAM" id="MobiDB-lite"/>
    </source>
</evidence>
<dbReference type="AlphaFoldDB" id="A0A7U3V0W2"/>
<evidence type="ECO:0000313" key="6">
    <source>
        <dbReference type="Proteomes" id="UP000595703"/>
    </source>
</evidence>
<dbReference type="InterPro" id="IPR020802">
    <property type="entry name" value="TesA-like"/>
</dbReference>
<keyword evidence="6" id="KW-1185">Reference proteome</keyword>
<accession>A0A7U3V0W2</accession>
<reference evidence="5 6" key="1">
    <citation type="journal article" date="2010" name="J. Bacteriol.">
        <title>Biochemical characterization of a novel indole prenyltransferase from Streptomyces sp. SN-593.</title>
        <authorList>
            <person name="Takahashi S."/>
            <person name="Takagi H."/>
            <person name="Toyoda A."/>
            <person name="Uramoto M."/>
            <person name="Nogawa T."/>
            <person name="Ueki M."/>
            <person name="Sakaki Y."/>
            <person name="Osada H."/>
        </authorList>
    </citation>
    <scope>NUCLEOTIDE SEQUENCE [LARGE SCALE GENOMIC DNA]</scope>
    <source>
        <strain evidence="5 6">SN-593</strain>
    </source>
</reference>
<evidence type="ECO:0000256" key="1">
    <source>
        <dbReference type="ARBA" id="ARBA00007169"/>
    </source>
</evidence>
<comment type="similarity">
    <text evidence="1">Belongs to the thioesterase family.</text>
</comment>
<dbReference type="InterPro" id="IPR012223">
    <property type="entry name" value="TEII"/>
</dbReference>
<dbReference type="SMART" id="SM00824">
    <property type="entry name" value="PKS_TE"/>
    <property type="match status" value="1"/>
</dbReference>